<comment type="caution">
    <text evidence="10">The sequence shown here is derived from an EMBL/GenBank/DDBJ whole genome shotgun (WGS) entry which is preliminary data.</text>
</comment>
<proteinExistence type="predicted"/>
<evidence type="ECO:0000256" key="7">
    <source>
        <dbReference type="ARBA" id="ARBA00023027"/>
    </source>
</evidence>
<evidence type="ECO:0000256" key="5">
    <source>
        <dbReference type="ARBA" id="ARBA00022967"/>
    </source>
</evidence>
<dbReference type="AlphaFoldDB" id="A0A1D3D825"/>
<dbReference type="GO" id="GO:0008750">
    <property type="term" value="F:proton-translocating NAD(P)+ transhydrogenase activity"/>
    <property type="evidence" value="ECO:0007669"/>
    <property type="project" value="UniProtKB-EC"/>
</dbReference>
<sequence>MPLLGSSSPFSPRMAPTSSSATHSKPLPQQQQQERFHQRHRGSHEKQRQLPTKQQHHRRDSHGFEGCWHISDISALAAALSKAHRILIVPGYGFALSRCFAELTEIAKLLLCGARVAFAVSPIAGRLTGHISLYLQEVPSHFIITGEEANATIFLYDLALLVGANDIVNPLLLERMRPMDGAIIEVWRSPRVFALMRSRGPRGPPGSRRNNPVFLNPQVSVVPGEAKKSLSSLNNALRHLGVGKSGELRSWPPLRIEEEFACADTESRAWPAPKKTVGVLRERLGGGVVVPLDPPGVKRLRQMGFAVLLESAGQSEGPYADEEYVVFGAQLGTAEEILAVADVVIHPSTPPLECFLPFSERSSSSTALPENSAAMQREGAPGGGNPQGTAGSARRGAKSRLLLCCHPAGRCSALLSLLAELNWLVVTLAVSSPAIQARGIATSPGLEALRGYRAVIEALYALPRLVKGLTTAAGRIDPALVLVLGGGTAALHAAAAAYRAGAKVFVVDPSLSVKPLVESLGATFLAILCGVPSWGALEEFQELRERLRRFTEQSDIVICSPDSAAGDPPPKLLPQEWMRGMKAGAVIVDLLGGHPEAATRWFGSVQGGPQGAPPAGEGPPRGVTILNGSALEYAMPRQATRVLSEAVCSLLQQLETTRHEGGMSLEDPVLRRLVLVEGGAVLPPQHWGIFRGERTVSQVTSNAASRSDSLLQAGPFSFADLGSKFFED</sequence>
<evidence type="ECO:0000256" key="8">
    <source>
        <dbReference type="ARBA" id="ARBA00023136"/>
    </source>
</evidence>
<dbReference type="GeneID" id="34623018"/>
<dbReference type="EMBL" id="JROU02000337">
    <property type="protein sequence ID" value="OEH79597.1"/>
    <property type="molecule type" value="Genomic_DNA"/>
</dbReference>
<evidence type="ECO:0000256" key="9">
    <source>
        <dbReference type="ARBA" id="ARBA00048202"/>
    </source>
</evidence>
<dbReference type="GO" id="GO:0050661">
    <property type="term" value="F:NADP binding"/>
    <property type="evidence" value="ECO:0007669"/>
    <property type="project" value="TreeGrafter"/>
</dbReference>
<dbReference type="SUPFAM" id="SSF52467">
    <property type="entry name" value="DHS-like NAD/FAD-binding domain"/>
    <property type="match status" value="1"/>
</dbReference>
<dbReference type="PANTHER" id="PTHR10160:SF19">
    <property type="entry name" value="PROTON-TRANSLOCATING NAD(P)(+) TRANSHYDROGENASE"/>
    <property type="match status" value="1"/>
</dbReference>
<evidence type="ECO:0000256" key="4">
    <source>
        <dbReference type="ARBA" id="ARBA00022857"/>
    </source>
</evidence>
<dbReference type="Pfam" id="PF01262">
    <property type="entry name" value="AlaDh_PNT_C"/>
    <property type="match status" value="1"/>
</dbReference>
<accession>A0A1D3D825</accession>
<dbReference type="GO" id="GO:0006740">
    <property type="term" value="P:NADPH regeneration"/>
    <property type="evidence" value="ECO:0007669"/>
    <property type="project" value="TreeGrafter"/>
</dbReference>
<keyword evidence="6" id="KW-1133">Transmembrane helix</keyword>
<evidence type="ECO:0000256" key="1">
    <source>
        <dbReference type="ARBA" id="ARBA00004141"/>
    </source>
</evidence>
<evidence type="ECO:0000256" key="6">
    <source>
        <dbReference type="ARBA" id="ARBA00022989"/>
    </source>
</evidence>
<evidence type="ECO:0000256" key="3">
    <source>
        <dbReference type="ARBA" id="ARBA00022692"/>
    </source>
</evidence>
<dbReference type="VEuPathDB" id="ToxoDB:cyc_06969"/>
<keyword evidence="11" id="KW-1185">Reference proteome</keyword>
<reference evidence="10 11" key="1">
    <citation type="journal article" date="2016" name="BMC Genomics">
        <title>Comparative genomics reveals Cyclospora cayetanensis possesses coccidia-like metabolism and invasion components but unique surface antigens.</title>
        <authorList>
            <person name="Liu S."/>
            <person name="Wang L."/>
            <person name="Zheng H."/>
            <person name="Xu Z."/>
            <person name="Roellig D.M."/>
            <person name="Li N."/>
            <person name="Frace M.A."/>
            <person name="Tang K."/>
            <person name="Arrowood M.J."/>
            <person name="Moss D.M."/>
            <person name="Zhang L."/>
            <person name="Feng Y."/>
            <person name="Xiao L."/>
        </authorList>
    </citation>
    <scope>NUCLEOTIDE SEQUENCE [LARGE SCALE GENOMIC DNA]</scope>
    <source>
        <strain evidence="10 11">CHN_HEN01</strain>
    </source>
</reference>
<keyword evidence="7" id="KW-0520">NAD</keyword>
<keyword evidence="3" id="KW-0812">Transmembrane</keyword>
<dbReference type="GO" id="GO:0005886">
    <property type="term" value="C:plasma membrane"/>
    <property type="evidence" value="ECO:0007669"/>
    <property type="project" value="TreeGrafter"/>
</dbReference>
<dbReference type="InterPro" id="IPR029035">
    <property type="entry name" value="DHS-like_NAD/FAD-binding_dom"/>
</dbReference>
<keyword evidence="8" id="KW-0472">Membrane</keyword>
<dbReference type="OrthoDB" id="346781at2759"/>
<dbReference type="SMART" id="SM01002">
    <property type="entry name" value="AlaDh_PNT_C"/>
    <property type="match status" value="1"/>
</dbReference>
<dbReference type="InterPro" id="IPR007698">
    <property type="entry name" value="AlaDH/PNT_NAD(H)-bd"/>
</dbReference>
<dbReference type="PANTHER" id="PTHR10160">
    <property type="entry name" value="NAD(P) TRANSHYDROGENASE"/>
    <property type="match status" value="1"/>
</dbReference>
<evidence type="ECO:0000313" key="11">
    <source>
        <dbReference type="Proteomes" id="UP000095192"/>
    </source>
</evidence>
<comment type="subcellular location">
    <subcellularLocation>
        <location evidence="1">Membrane</location>
        <topology evidence="1">Multi-pass membrane protein</topology>
    </subcellularLocation>
</comment>
<keyword evidence="4" id="KW-0521">NADP</keyword>
<protein>
    <recommendedName>
        <fullName evidence="2">proton-translocating NAD(P)(+) transhydrogenase</fullName>
        <ecNumber evidence="2">7.1.1.1</ecNumber>
    </recommendedName>
</protein>
<comment type="catalytic activity">
    <reaction evidence="9">
        <text>NAD(+) + NADPH + H(+)(in) = NADH + NADP(+) + H(+)(out)</text>
        <dbReference type="Rhea" id="RHEA:47992"/>
        <dbReference type="ChEBI" id="CHEBI:15378"/>
        <dbReference type="ChEBI" id="CHEBI:57540"/>
        <dbReference type="ChEBI" id="CHEBI:57783"/>
        <dbReference type="ChEBI" id="CHEBI:57945"/>
        <dbReference type="ChEBI" id="CHEBI:58349"/>
        <dbReference type="EC" id="7.1.1.1"/>
    </reaction>
</comment>
<dbReference type="InterPro" id="IPR036291">
    <property type="entry name" value="NAD(P)-bd_dom_sf"/>
</dbReference>
<dbReference type="Pfam" id="PF02233">
    <property type="entry name" value="PNTB"/>
    <property type="match status" value="1"/>
</dbReference>
<dbReference type="EC" id="7.1.1.1" evidence="2"/>
<name>A0A1D3D825_9EIME</name>
<evidence type="ECO:0000256" key="2">
    <source>
        <dbReference type="ARBA" id="ARBA00012943"/>
    </source>
</evidence>
<dbReference type="Proteomes" id="UP000095192">
    <property type="component" value="Unassembled WGS sequence"/>
</dbReference>
<organism evidence="10 11">
    <name type="scientific">Cyclospora cayetanensis</name>
    <dbReference type="NCBI Taxonomy" id="88456"/>
    <lineage>
        <taxon>Eukaryota</taxon>
        <taxon>Sar</taxon>
        <taxon>Alveolata</taxon>
        <taxon>Apicomplexa</taxon>
        <taxon>Conoidasida</taxon>
        <taxon>Coccidia</taxon>
        <taxon>Eucoccidiorida</taxon>
        <taxon>Eimeriorina</taxon>
        <taxon>Eimeriidae</taxon>
        <taxon>Cyclospora</taxon>
    </lineage>
</organism>
<dbReference type="Gene3D" id="3.40.50.720">
    <property type="entry name" value="NAD(P)-binding Rossmann-like Domain"/>
    <property type="match status" value="3"/>
</dbReference>
<keyword evidence="5" id="KW-1278">Translocase</keyword>
<evidence type="ECO:0000313" key="10">
    <source>
        <dbReference type="EMBL" id="OEH79597.1"/>
    </source>
</evidence>
<dbReference type="InterPro" id="IPR034300">
    <property type="entry name" value="PNTB-like"/>
</dbReference>
<gene>
    <name evidence="10" type="ORF">cyc_06969</name>
</gene>
<dbReference type="Gene3D" id="3.40.50.1220">
    <property type="entry name" value="TPP-binding domain"/>
    <property type="match status" value="1"/>
</dbReference>
<dbReference type="SUPFAM" id="SSF51735">
    <property type="entry name" value="NAD(P)-binding Rossmann-fold domains"/>
    <property type="match status" value="1"/>
</dbReference>
<dbReference type="SUPFAM" id="SSF52283">
    <property type="entry name" value="Formate/glycerate dehydrogenase catalytic domain-like"/>
    <property type="match status" value="1"/>
</dbReference>
<dbReference type="VEuPathDB" id="ToxoDB:LOC34623018"/>